<evidence type="ECO:0000256" key="2">
    <source>
        <dbReference type="ARBA" id="ARBA00022741"/>
    </source>
</evidence>
<organism evidence="6 7">
    <name type="scientific">Georgenia satyanarayanai</name>
    <dbReference type="NCBI Taxonomy" id="860221"/>
    <lineage>
        <taxon>Bacteria</taxon>
        <taxon>Bacillati</taxon>
        <taxon>Actinomycetota</taxon>
        <taxon>Actinomycetes</taxon>
        <taxon>Micrococcales</taxon>
        <taxon>Bogoriellaceae</taxon>
        <taxon>Georgenia</taxon>
    </lineage>
</organism>
<dbReference type="CDD" id="cd03214">
    <property type="entry name" value="ABC_Iron-Siderophores_B12_Hemin"/>
    <property type="match status" value="1"/>
</dbReference>
<name>A0A2Y9AW39_9MICO</name>
<sequence length="277" mass="29426">MTAVQEQATTAGAATAPIPALSVRDVEFAYGKHQVLRGIDLDVAAGTLCALLGPNGSGKSTLTKILAGVLRTRQGAVRLGDRDLLAMKPRERAKVVAYVPQSSEVPFELTVREAVTLGRTPHMGMRPSAQDVAVVEDAIARLGLAELAERRLSDMSGGQAQRVLIARALAQQPRVLLLDEPTSALDLRYQVETLQIVRQVAREEGVAALIAIHDLNHAATFCQQVVLLSGGRLVADGPAPEAYDAELLGEVYGLPVEVLHDAGQTQVRPVLAKDSLA</sequence>
<accession>A0A2Y9AW39</accession>
<keyword evidence="1" id="KW-0813">Transport</keyword>
<dbReference type="InterPro" id="IPR017871">
    <property type="entry name" value="ABC_transporter-like_CS"/>
</dbReference>
<keyword evidence="7" id="KW-1185">Reference proteome</keyword>
<dbReference type="PANTHER" id="PTHR42794">
    <property type="entry name" value="HEMIN IMPORT ATP-BINDING PROTEIN HMUV"/>
    <property type="match status" value="1"/>
</dbReference>
<evidence type="ECO:0000313" key="7">
    <source>
        <dbReference type="Proteomes" id="UP000250222"/>
    </source>
</evidence>
<reference evidence="6 7" key="1">
    <citation type="submission" date="2016-10" db="EMBL/GenBank/DDBJ databases">
        <authorList>
            <person name="Cai Z."/>
        </authorList>
    </citation>
    <scope>NUCLEOTIDE SEQUENCE [LARGE SCALE GENOMIC DNA]</scope>
    <source>
        <strain evidence="6 7">CGMCC 1.10826</strain>
    </source>
</reference>
<dbReference type="InterPro" id="IPR027417">
    <property type="entry name" value="P-loop_NTPase"/>
</dbReference>
<dbReference type="PROSITE" id="PS50893">
    <property type="entry name" value="ABC_TRANSPORTER_2"/>
    <property type="match status" value="1"/>
</dbReference>
<dbReference type="GO" id="GO:0016887">
    <property type="term" value="F:ATP hydrolysis activity"/>
    <property type="evidence" value="ECO:0007669"/>
    <property type="project" value="InterPro"/>
</dbReference>
<keyword evidence="4" id="KW-1278">Translocase</keyword>
<evidence type="ECO:0000256" key="4">
    <source>
        <dbReference type="ARBA" id="ARBA00022967"/>
    </source>
</evidence>
<dbReference type="FunFam" id="3.40.50.300:FF:000134">
    <property type="entry name" value="Iron-enterobactin ABC transporter ATP-binding protein"/>
    <property type="match status" value="1"/>
</dbReference>
<keyword evidence="3 6" id="KW-0067">ATP-binding</keyword>
<dbReference type="PROSITE" id="PS00211">
    <property type="entry name" value="ABC_TRANSPORTER_1"/>
    <property type="match status" value="1"/>
</dbReference>
<dbReference type="Proteomes" id="UP000250222">
    <property type="component" value="Unassembled WGS sequence"/>
</dbReference>
<proteinExistence type="predicted"/>
<dbReference type="InterPro" id="IPR003439">
    <property type="entry name" value="ABC_transporter-like_ATP-bd"/>
</dbReference>
<dbReference type="Pfam" id="PF00005">
    <property type="entry name" value="ABC_tran"/>
    <property type="match status" value="1"/>
</dbReference>
<dbReference type="AlphaFoldDB" id="A0A2Y9AW39"/>
<evidence type="ECO:0000256" key="3">
    <source>
        <dbReference type="ARBA" id="ARBA00022840"/>
    </source>
</evidence>
<evidence type="ECO:0000256" key="1">
    <source>
        <dbReference type="ARBA" id="ARBA00022448"/>
    </source>
</evidence>
<evidence type="ECO:0000313" key="6">
    <source>
        <dbReference type="EMBL" id="SSA46339.1"/>
    </source>
</evidence>
<dbReference type="SMART" id="SM00382">
    <property type="entry name" value="AAA"/>
    <property type="match status" value="1"/>
</dbReference>
<gene>
    <name evidence="6" type="ORF">SAMN05216184_11637</name>
</gene>
<evidence type="ECO:0000259" key="5">
    <source>
        <dbReference type="PROSITE" id="PS50893"/>
    </source>
</evidence>
<dbReference type="InterPro" id="IPR003593">
    <property type="entry name" value="AAA+_ATPase"/>
</dbReference>
<keyword evidence="2" id="KW-0547">Nucleotide-binding</keyword>
<protein>
    <submittedName>
        <fullName evidence="6">Iron complex transport system ATP-binding protein</fullName>
    </submittedName>
</protein>
<feature type="domain" description="ABC transporter" evidence="5">
    <location>
        <begin position="21"/>
        <end position="255"/>
    </location>
</feature>
<dbReference type="RefSeq" id="WP_258369608.1">
    <property type="nucleotide sequence ID" value="NZ_QKLZ01000016.1"/>
</dbReference>
<dbReference type="EMBL" id="UETB01000016">
    <property type="protein sequence ID" value="SSA46339.1"/>
    <property type="molecule type" value="Genomic_DNA"/>
</dbReference>
<dbReference type="PANTHER" id="PTHR42794:SF1">
    <property type="entry name" value="HEMIN IMPORT ATP-BINDING PROTEIN HMUV"/>
    <property type="match status" value="1"/>
</dbReference>
<dbReference type="GO" id="GO:0005524">
    <property type="term" value="F:ATP binding"/>
    <property type="evidence" value="ECO:0007669"/>
    <property type="project" value="UniProtKB-KW"/>
</dbReference>
<dbReference type="SUPFAM" id="SSF52540">
    <property type="entry name" value="P-loop containing nucleoside triphosphate hydrolases"/>
    <property type="match status" value="1"/>
</dbReference>
<dbReference type="Gene3D" id="3.40.50.300">
    <property type="entry name" value="P-loop containing nucleotide triphosphate hydrolases"/>
    <property type="match status" value="1"/>
</dbReference>